<evidence type="ECO:0000256" key="6">
    <source>
        <dbReference type="ARBA" id="ARBA00022692"/>
    </source>
</evidence>
<dbReference type="Proteomes" id="UP000000517">
    <property type="component" value="Chromosome"/>
</dbReference>
<dbReference type="Pfam" id="PF02706">
    <property type="entry name" value="Wzz"/>
    <property type="match status" value="1"/>
</dbReference>
<evidence type="ECO:0000256" key="13">
    <source>
        <dbReference type="ARBA" id="ARBA00053015"/>
    </source>
</evidence>
<evidence type="ECO:0000313" key="19">
    <source>
        <dbReference type="EMBL" id="ACX76498.1"/>
    </source>
</evidence>
<keyword evidence="6 15" id="KW-0812">Transmembrane</keyword>
<keyword evidence="4" id="KW-0997">Cell inner membrane</keyword>
<dbReference type="InterPro" id="IPR027417">
    <property type="entry name" value="P-loop_NTPase"/>
</dbReference>
<evidence type="ECO:0000256" key="11">
    <source>
        <dbReference type="ARBA" id="ARBA00023136"/>
    </source>
</evidence>
<keyword evidence="9" id="KW-0067">ATP-binding</keyword>
<dbReference type="EMBL" id="CP002158">
    <property type="protein sequence ID" value="ADL25542.1"/>
    <property type="molecule type" value="Genomic_DNA"/>
</dbReference>
<feature type="coiled-coil region" evidence="14">
    <location>
        <begin position="319"/>
        <end position="384"/>
    </location>
</feature>
<keyword evidence="8 20" id="KW-0418">Kinase</keyword>
<reference evidence="21" key="2">
    <citation type="submission" date="2010-08" db="EMBL/GenBank/DDBJ databases">
        <title>Complete sequence of Fibrobacter succinogenes subsp. succinogenes S85.</title>
        <authorList>
            <person name="Durkin A.S."/>
            <person name="Nelson K.E."/>
            <person name="Morrison M."/>
            <person name="Forsberg C.W."/>
            <person name="Wilson D.B."/>
            <person name="Russell J.B."/>
            <person name="Cann I.K.O."/>
            <person name="Mackie R.I."/>
            <person name="White B.A."/>
        </authorList>
    </citation>
    <scope>NUCLEOTIDE SEQUENCE [LARGE SCALE GENOMIC DNA]</scope>
    <source>
        <strain evidence="21">ATCC 19169 / S85</strain>
    </source>
</reference>
<evidence type="ECO:0000256" key="1">
    <source>
        <dbReference type="ARBA" id="ARBA00004429"/>
    </source>
</evidence>
<dbReference type="GO" id="GO:0004713">
    <property type="term" value="F:protein tyrosine kinase activity"/>
    <property type="evidence" value="ECO:0007669"/>
    <property type="project" value="UniProtKB-KW"/>
</dbReference>
<dbReference type="HOGENOM" id="CLU_009912_0_0_0"/>
<dbReference type="GO" id="GO:0005524">
    <property type="term" value="F:ATP binding"/>
    <property type="evidence" value="ECO:0007669"/>
    <property type="project" value="UniProtKB-KW"/>
</dbReference>
<feature type="transmembrane region" description="Helical" evidence="15">
    <location>
        <begin position="431"/>
        <end position="452"/>
    </location>
</feature>
<sequence length="718" mass="80265">MSEKEEQKVISQPTAIQVPQNANTITLLEALEILWDKKFILALFLIVGGAVGYCVANWLRPQYTSDVLLQIDVKGGKSGKAIGDMGALLDVASPADAEIELLKSRMILSYVVDVEHLCFQATPIGAADRFLHHEGRMDLDSLYIPQIARAEKWMARVTGDDTYEVISPEEQVILEGKVGEMHRAAYAGDTFDIQVSRMLAQPEQMFILSQISDLGAMGALKASLKVAEKGKQTGIIEASYNHRYPDRAAAILNTIAKTYLRQNVEMRSAEAAKTLEFLEKQLPGVKAKLDSVEKILADYRYSIGSVDMTGETHAHLNKESEIQRQILDLEQQKQAAMRLFKEEHPSVQTLIRQQNRLRAELAKLKKTAEKMPLTQQEVARLKEDVAVNNEIYTTMLNNIQQLRVVRAGEVGNVRIVDFAQINGAPSKPKKMNIIICSVAASFMLGVLLVFLLRMMHNGVRSVTEIERETNTSVLAKVPQNPDTGLNLKFRKTRKTHVQTDPDDPLSESIRSILTAIDFSFNMNKEHQVIMVSGIMPGVGKSFISTNLAATFAMVGKKTLFIDADMRKATCRFTKVGLVDVLMGKVAFDNAKITSPNLPNLDILESGKFTLSAFELLRGDMLKKLIDEIRPQYDAIIIDTPPTNLVTDAYMICPLIDFALVVLHYGRHSMDSIKESLHTLERYCDKPKAFVLNHCEHRHGYGYGYGYGYYGSKSKKHKN</sequence>
<keyword evidence="22" id="KW-1185">Reference proteome</keyword>
<evidence type="ECO:0000256" key="2">
    <source>
        <dbReference type="ARBA" id="ARBA00008883"/>
    </source>
</evidence>
<dbReference type="InterPro" id="IPR005702">
    <property type="entry name" value="Wzc-like_C"/>
</dbReference>
<dbReference type="OrthoDB" id="9807537at2"/>
<evidence type="ECO:0000256" key="8">
    <source>
        <dbReference type="ARBA" id="ARBA00022777"/>
    </source>
</evidence>
<reference evidence="20" key="3">
    <citation type="submission" date="2010-08" db="EMBL/GenBank/DDBJ databases">
        <authorList>
            <person name="Durkin A.S."/>
            <person name="Nelson K.E."/>
            <person name="Morrison M."/>
            <person name="Forsberg C.W."/>
            <person name="Wilson D.B."/>
            <person name="Russell J.B."/>
            <person name="Cann I.K.O."/>
            <person name="Mackie R.I."/>
            <person name="White B.A."/>
        </authorList>
    </citation>
    <scope>NUCLEOTIDE SEQUENCE</scope>
    <source>
        <strain evidence="20">S85</strain>
    </source>
</reference>
<evidence type="ECO:0000313" key="22">
    <source>
        <dbReference type="Proteomes" id="UP000001497"/>
    </source>
</evidence>
<evidence type="ECO:0000256" key="5">
    <source>
        <dbReference type="ARBA" id="ARBA00022679"/>
    </source>
</evidence>
<keyword evidence="7" id="KW-0547">Nucleotide-binding</keyword>
<comment type="catalytic activity">
    <reaction evidence="13">
        <text>L-tyrosyl-[protein] + ATP = O-phospho-L-tyrosyl-[protein] + ADP + H(+)</text>
        <dbReference type="Rhea" id="RHEA:10596"/>
        <dbReference type="Rhea" id="RHEA-COMP:10136"/>
        <dbReference type="Rhea" id="RHEA-COMP:20101"/>
        <dbReference type="ChEBI" id="CHEBI:15378"/>
        <dbReference type="ChEBI" id="CHEBI:30616"/>
        <dbReference type="ChEBI" id="CHEBI:46858"/>
        <dbReference type="ChEBI" id="CHEBI:61978"/>
        <dbReference type="ChEBI" id="CHEBI:456216"/>
    </reaction>
</comment>
<dbReference type="Pfam" id="PF13614">
    <property type="entry name" value="AAA_31"/>
    <property type="match status" value="1"/>
</dbReference>
<evidence type="ECO:0000256" key="15">
    <source>
        <dbReference type="SAM" id="Phobius"/>
    </source>
</evidence>
<evidence type="ECO:0000259" key="17">
    <source>
        <dbReference type="Pfam" id="PF13614"/>
    </source>
</evidence>
<evidence type="ECO:0000256" key="9">
    <source>
        <dbReference type="ARBA" id="ARBA00022840"/>
    </source>
</evidence>
<feature type="domain" description="AAA" evidence="17">
    <location>
        <begin position="527"/>
        <end position="682"/>
    </location>
</feature>
<gene>
    <name evidence="19" type="ordered locus">Fisuc_2918</name>
    <name evidence="20" type="ordered locus">FSU_0181</name>
</gene>
<keyword evidence="12" id="KW-0829">Tyrosine-protein kinase</keyword>
<dbReference type="InterPro" id="IPR025669">
    <property type="entry name" value="AAA_dom"/>
</dbReference>
<dbReference type="InterPro" id="IPR032807">
    <property type="entry name" value="GNVR"/>
</dbReference>
<evidence type="ECO:0000256" key="10">
    <source>
        <dbReference type="ARBA" id="ARBA00022989"/>
    </source>
</evidence>
<evidence type="ECO:0000313" key="21">
    <source>
        <dbReference type="Proteomes" id="UP000000517"/>
    </source>
</evidence>
<comment type="similarity">
    <text evidence="2">Belongs to the etk/wzc family.</text>
</comment>
<dbReference type="PANTHER" id="PTHR32309:SF32">
    <property type="entry name" value="TYROSINE-PROTEIN KINASE ETK-RELATED"/>
    <property type="match status" value="1"/>
</dbReference>
<dbReference type="CDD" id="cd05387">
    <property type="entry name" value="BY-kinase"/>
    <property type="match status" value="1"/>
</dbReference>
<dbReference type="Pfam" id="PF13807">
    <property type="entry name" value="GNVR"/>
    <property type="match status" value="1"/>
</dbReference>
<dbReference type="EMBL" id="CP001792">
    <property type="protein sequence ID" value="ACX76498.1"/>
    <property type="molecule type" value="Genomic_DNA"/>
</dbReference>
<dbReference type="InterPro" id="IPR003856">
    <property type="entry name" value="LPS_length_determ_N"/>
</dbReference>
<feature type="domain" description="Tyrosine-protein kinase G-rich" evidence="18">
    <location>
        <begin position="374"/>
        <end position="453"/>
    </location>
</feature>
<protein>
    <submittedName>
        <fullName evidence="19">Capsular exopolysaccharide family</fullName>
    </submittedName>
    <submittedName>
        <fullName evidence="20">Putative tyrosine-protein kinase</fullName>
    </submittedName>
</protein>
<dbReference type="GO" id="GO:0005886">
    <property type="term" value="C:plasma membrane"/>
    <property type="evidence" value="ECO:0007669"/>
    <property type="project" value="UniProtKB-SubCell"/>
</dbReference>
<dbReference type="KEGG" id="fsu:Fisuc_2918"/>
<dbReference type="RefSeq" id="WP_014545026.1">
    <property type="nucleotide sequence ID" value="NC_013410.1"/>
</dbReference>
<comment type="subcellular location">
    <subcellularLocation>
        <location evidence="1">Cell inner membrane</location>
        <topology evidence="1">Multi-pass membrane protein</topology>
    </subcellularLocation>
</comment>
<accession>C9RP30</accession>
<evidence type="ECO:0000259" key="16">
    <source>
        <dbReference type="Pfam" id="PF02706"/>
    </source>
</evidence>
<dbReference type="KEGG" id="fsc:FSU_0181"/>
<feature type="transmembrane region" description="Helical" evidence="15">
    <location>
        <begin position="39"/>
        <end position="59"/>
    </location>
</feature>
<dbReference type="PANTHER" id="PTHR32309">
    <property type="entry name" value="TYROSINE-PROTEIN KINASE"/>
    <property type="match status" value="1"/>
</dbReference>
<organism evidence="20 21">
    <name type="scientific">Fibrobacter succinogenes (strain ATCC 19169 / S85)</name>
    <dbReference type="NCBI Taxonomy" id="59374"/>
    <lineage>
        <taxon>Bacteria</taxon>
        <taxon>Pseudomonadati</taxon>
        <taxon>Fibrobacterota</taxon>
        <taxon>Fibrobacteria</taxon>
        <taxon>Fibrobacterales</taxon>
        <taxon>Fibrobacteraceae</taxon>
        <taxon>Fibrobacter</taxon>
    </lineage>
</organism>
<proteinExistence type="inferred from homology"/>
<dbReference type="eggNOG" id="COG3206">
    <property type="taxonomic scope" value="Bacteria"/>
</dbReference>
<keyword evidence="3" id="KW-1003">Cell membrane</keyword>
<dbReference type="AlphaFoldDB" id="C9RP30"/>
<keyword evidence="10 15" id="KW-1133">Transmembrane helix</keyword>
<dbReference type="STRING" id="59374.FSU_0181"/>
<dbReference type="Proteomes" id="UP000001497">
    <property type="component" value="Chromosome"/>
</dbReference>
<evidence type="ECO:0000256" key="12">
    <source>
        <dbReference type="ARBA" id="ARBA00023137"/>
    </source>
</evidence>
<evidence type="ECO:0000259" key="18">
    <source>
        <dbReference type="Pfam" id="PF13807"/>
    </source>
</evidence>
<keyword evidence="5" id="KW-0808">Transferase</keyword>
<dbReference type="NCBIfam" id="TIGR01007">
    <property type="entry name" value="eps_fam"/>
    <property type="match status" value="1"/>
</dbReference>
<feature type="domain" description="Polysaccharide chain length determinant N-terminal" evidence="16">
    <location>
        <begin position="23"/>
        <end position="113"/>
    </location>
</feature>
<dbReference type="PATRIC" id="fig|59374.8.peg.173"/>
<dbReference type="Pfam" id="PF23607">
    <property type="entry name" value="WZC_N"/>
    <property type="match status" value="1"/>
</dbReference>
<evidence type="ECO:0000256" key="7">
    <source>
        <dbReference type="ARBA" id="ARBA00022741"/>
    </source>
</evidence>
<name>C9RP30_FIBSS</name>
<evidence type="ECO:0000256" key="14">
    <source>
        <dbReference type="SAM" id="Coils"/>
    </source>
</evidence>
<keyword evidence="14" id="KW-0175">Coiled coil</keyword>
<evidence type="ECO:0000313" key="20">
    <source>
        <dbReference type="EMBL" id="ADL25542.1"/>
    </source>
</evidence>
<evidence type="ECO:0000256" key="3">
    <source>
        <dbReference type="ARBA" id="ARBA00022475"/>
    </source>
</evidence>
<dbReference type="SUPFAM" id="SSF52540">
    <property type="entry name" value="P-loop containing nucleoside triphosphate hydrolases"/>
    <property type="match status" value="1"/>
</dbReference>
<reference evidence="19 22" key="1">
    <citation type="submission" date="2009-10" db="EMBL/GenBank/DDBJ databases">
        <title>Complete sequence of Fibrobacter succinogenes subsp. succinogenes S85.</title>
        <authorList>
            <consortium name="US DOE Joint Genome Institute"/>
            <person name="Lucas S."/>
            <person name="Copeland A."/>
            <person name="Lapidus A."/>
            <person name="Glavina del Rio T."/>
            <person name="Tice H."/>
            <person name="Bruce D."/>
            <person name="Goodwin L."/>
            <person name="Pitluck S."/>
            <person name="Chertkov O."/>
            <person name="Detter J.C."/>
            <person name="Han C."/>
            <person name="Tapia R."/>
            <person name="Larimer F."/>
            <person name="Land M."/>
            <person name="Hauser L."/>
            <person name="Kyrpides N."/>
            <person name="Mikhailova N."/>
            <person name="Weimer P.J."/>
            <person name="Stevenson D.M."/>
            <person name="Boyum J."/>
            <person name="Brumm P.I."/>
            <person name="Mead D."/>
        </authorList>
    </citation>
    <scope>NUCLEOTIDE SEQUENCE [LARGE SCALE GENOMIC DNA]</scope>
    <source>
        <strain evidence="22">ATCC 19169 / S85</strain>
        <strain evidence="19">S85</strain>
    </source>
</reference>
<dbReference type="Gene3D" id="3.40.50.300">
    <property type="entry name" value="P-loop containing nucleotide triphosphate hydrolases"/>
    <property type="match status" value="1"/>
</dbReference>
<dbReference type="eggNOG" id="COG0489">
    <property type="taxonomic scope" value="Bacteria"/>
</dbReference>
<keyword evidence="11 15" id="KW-0472">Membrane</keyword>
<evidence type="ECO:0000256" key="4">
    <source>
        <dbReference type="ARBA" id="ARBA00022519"/>
    </source>
</evidence>
<dbReference type="InterPro" id="IPR050445">
    <property type="entry name" value="Bact_polysacc_biosynth/exp"/>
</dbReference>